<dbReference type="PANTHER" id="PTHR21479">
    <property type="match status" value="1"/>
</dbReference>
<comment type="similarity">
    <text evidence="2">Belongs to the nematode transthyretin-like family.</text>
</comment>
<evidence type="ECO:0000313" key="6">
    <source>
        <dbReference type="EMBL" id="PIC15539.1"/>
    </source>
</evidence>
<dbReference type="PANTHER" id="PTHR21479:SF22">
    <property type="entry name" value="PROTEIN CBG07241"/>
    <property type="match status" value="1"/>
</dbReference>
<dbReference type="EMBL" id="PDUG01000006">
    <property type="protein sequence ID" value="PIC15539.1"/>
    <property type="molecule type" value="Genomic_DNA"/>
</dbReference>
<evidence type="ECO:0000256" key="3">
    <source>
        <dbReference type="ARBA" id="ARBA00022525"/>
    </source>
</evidence>
<dbReference type="Proteomes" id="UP000230233">
    <property type="component" value="Chromosome X"/>
</dbReference>
<evidence type="ECO:0000313" key="7">
    <source>
        <dbReference type="Proteomes" id="UP000230233"/>
    </source>
</evidence>
<comment type="caution">
    <text evidence="6">The sequence shown here is derived from an EMBL/GenBank/DDBJ whole genome shotgun (WGS) entry which is preliminary data.</text>
</comment>
<dbReference type="Gene3D" id="2.60.40.3330">
    <property type="match status" value="1"/>
</dbReference>
<name>A0A2G5SKT7_9PELO</name>
<evidence type="ECO:0000256" key="2">
    <source>
        <dbReference type="ARBA" id="ARBA00010112"/>
    </source>
</evidence>
<gene>
    <name evidence="6" type="primary">Cnig_chr_X.g22475</name>
    <name evidence="6" type="ORF">B9Z55_022475</name>
</gene>
<organism evidence="6 7">
    <name type="scientific">Caenorhabditis nigoni</name>
    <dbReference type="NCBI Taxonomy" id="1611254"/>
    <lineage>
        <taxon>Eukaryota</taxon>
        <taxon>Metazoa</taxon>
        <taxon>Ecdysozoa</taxon>
        <taxon>Nematoda</taxon>
        <taxon>Chromadorea</taxon>
        <taxon>Rhabditida</taxon>
        <taxon>Rhabditina</taxon>
        <taxon>Rhabditomorpha</taxon>
        <taxon>Rhabditoidea</taxon>
        <taxon>Rhabditidae</taxon>
        <taxon>Peloderinae</taxon>
        <taxon>Caenorhabditis</taxon>
    </lineage>
</organism>
<dbReference type="GO" id="GO:0005576">
    <property type="term" value="C:extracellular region"/>
    <property type="evidence" value="ECO:0007669"/>
    <property type="project" value="UniProtKB-SubCell"/>
</dbReference>
<evidence type="ECO:0000256" key="5">
    <source>
        <dbReference type="SAM" id="SignalP"/>
    </source>
</evidence>
<evidence type="ECO:0008006" key="8">
    <source>
        <dbReference type="Google" id="ProtNLM"/>
    </source>
</evidence>
<comment type="subcellular location">
    <subcellularLocation>
        <location evidence="1">Secreted</location>
    </subcellularLocation>
</comment>
<protein>
    <recommendedName>
        <fullName evidence="8">Transthyretin-like family protein</fullName>
    </recommendedName>
</protein>
<evidence type="ECO:0000256" key="1">
    <source>
        <dbReference type="ARBA" id="ARBA00004613"/>
    </source>
</evidence>
<feature type="signal peptide" evidence="5">
    <location>
        <begin position="1"/>
        <end position="20"/>
    </location>
</feature>
<sequence>MGRFEVLLLFLAVSGPLVVSLTTFRVNGTVTCSLNKQFRYHVILMEDDDIGGDDVVAVQHTSSGWGTAGFTLAGNQSLDWGGEFEVYLRIIHTCRNWEGKPDLTWEIPLGDFSKDKREVTLYNYNFNITNKGNDVYTVGGKKRFE</sequence>
<proteinExistence type="inferred from homology"/>
<dbReference type="InterPro" id="IPR001534">
    <property type="entry name" value="Transthyretin-like"/>
</dbReference>
<dbReference type="InterPro" id="IPR038479">
    <property type="entry name" value="Transthyretin-like_sf"/>
</dbReference>
<keyword evidence="7" id="KW-1185">Reference proteome</keyword>
<dbReference type="AlphaFoldDB" id="A0A2G5SKT7"/>
<feature type="chain" id="PRO_5013808146" description="Transthyretin-like family protein" evidence="5">
    <location>
        <begin position="21"/>
        <end position="145"/>
    </location>
</feature>
<keyword evidence="3" id="KW-0964">Secreted</keyword>
<dbReference type="Pfam" id="PF01060">
    <property type="entry name" value="TTR-52"/>
    <property type="match status" value="1"/>
</dbReference>
<reference evidence="7" key="1">
    <citation type="submission" date="2017-10" db="EMBL/GenBank/DDBJ databases">
        <title>Rapid genome shrinkage in a self-fertile nematode reveals novel sperm competition proteins.</title>
        <authorList>
            <person name="Yin D."/>
            <person name="Schwarz E.M."/>
            <person name="Thomas C.G."/>
            <person name="Felde R.L."/>
            <person name="Korf I.F."/>
            <person name="Cutter A.D."/>
            <person name="Schartner C.M."/>
            <person name="Ralston E.J."/>
            <person name="Meyer B.J."/>
            <person name="Haag E.S."/>
        </authorList>
    </citation>
    <scope>NUCLEOTIDE SEQUENCE [LARGE SCALE GENOMIC DNA]</scope>
    <source>
        <strain evidence="7">JU1422</strain>
    </source>
</reference>
<accession>A0A2G5SKT7</accession>
<keyword evidence="4 5" id="KW-0732">Signal</keyword>
<dbReference type="GO" id="GO:0009986">
    <property type="term" value="C:cell surface"/>
    <property type="evidence" value="ECO:0007669"/>
    <property type="project" value="InterPro"/>
</dbReference>
<evidence type="ECO:0000256" key="4">
    <source>
        <dbReference type="ARBA" id="ARBA00022729"/>
    </source>
</evidence>